<evidence type="ECO:0000313" key="7">
    <source>
        <dbReference type="EMBL" id="MBD3866989.1"/>
    </source>
</evidence>
<evidence type="ECO:0000256" key="2">
    <source>
        <dbReference type="ARBA" id="ARBA00022448"/>
    </source>
</evidence>
<accession>A0A8J7CDM6</accession>
<reference evidence="7 8" key="1">
    <citation type="submission" date="2020-08" db="EMBL/GenBank/DDBJ databases">
        <title>Acidobacteriota in marine sediments use diverse sulfur dissimilation pathways.</title>
        <authorList>
            <person name="Wasmund K."/>
        </authorList>
    </citation>
    <scope>NUCLEOTIDE SEQUENCE [LARGE SCALE GENOMIC DNA]</scope>
    <source>
        <strain evidence="7">MAG AM4</strain>
    </source>
</reference>
<gene>
    <name evidence="7" type="ORF">IFK94_02600</name>
</gene>
<dbReference type="Pfam" id="PF07690">
    <property type="entry name" value="MFS_1"/>
    <property type="match status" value="1"/>
</dbReference>
<dbReference type="GO" id="GO:0022857">
    <property type="term" value="F:transmembrane transporter activity"/>
    <property type="evidence" value="ECO:0007669"/>
    <property type="project" value="InterPro"/>
</dbReference>
<name>A0A8J7CDM6_9BACT</name>
<dbReference type="InterPro" id="IPR036259">
    <property type="entry name" value="MFS_trans_sf"/>
</dbReference>
<feature type="transmembrane region" description="Helical" evidence="6">
    <location>
        <begin position="31"/>
        <end position="51"/>
    </location>
</feature>
<dbReference type="SUPFAM" id="SSF103473">
    <property type="entry name" value="MFS general substrate transporter"/>
    <property type="match status" value="1"/>
</dbReference>
<proteinExistence type="predicted"/>
<dbReference type="GO" id="GO:0016020">
    <property type="term" value="C:membrane"/>
    <property type="evidence" value="ECO:0007669"/>
    <property type="project" value="UniProtKB-SubCell"/>
</dbReference>
<comment type="caution">
    <text evidence="7">The sequence shown here is derived from an EMBL/GenBank/DDBJ whole genome shotgun (WGS) entry which is preliminary data.</text>
</comment>
<feature type="transmembrane region" description="Helical" evidence="6">
    <location>
        <begin position="187"/>
        <end position="206"/>
    </location>
</feature>
<keyword evidence="5 6" id="KW-0472">Membrane</keyword>
<feature type="transmembrane region" description="Helical" evidence="6">
    <location>
        <begin position="493"/>
        <end position="516"/>
    </location>
</feature>
<evidence type="ECO:0000256" key="3">
    <source>
        <dbReference type="ARBA" id="ARBA00022692"/>
    </source>
</evidence>
<dbReference type="PANTHER" id="PTHR12778:SF10">
    <property type="entry name" value="MAJOR FACILITATOR SUPERFAMILY DOMAIN-CONTAINING PROTEIN 3"/>
    <property type="match status" value="1"/>
</dbReference>
<evidence type="ECO:0000256" key="4">
    <source>
        <dbReference type="ARBA" id="ARBA00022989"/>
    </source>
</evidence>
<feature type="transmembrane region" description="Helical" evidence="6">
    <location>
        <begin position="443"/>
        <end position="465"/>
    </location>
</feature>
<keyword evidence="4 6" id="KW-1133">Transmembrane helix</keyword>
<sequence length="526" mass="56629">MKQKLYTKDSTTARTGVSGGLLRALLSWKTLSVSLLSFSSGLPLGLVWIAIPDWMRDSGVDIRLVGLMTLTQAPWSFKILWSPFMDRFAPLPLGRRRGWALLAQIALLALTFGMAGLGNHPDAPWVLFALALAMALFSATQDIAIDAYAVDVLEKEEQGMAVGLRTALYRGAMVVAGGLTITLIGIFSWPMVCIGLGLLYLPMMVVTLKAPEPQERIPPPGSLKQAVWLPFLELLARHRALPILAFVLLYKLSDSLSQSLLRPFLIDMGYDSFHRGFSLATLGIIFTVAGTFLGGALTNTISLGRSLWLFGFLQIFSNIGYILIASGPVNLPLMYGALGFETFTSGLGMGAFGVLLLRMTHKRFSATQYALFSSLFGLPRILAGPVSGYTVHAVGWTNFFWFTMVAGIPGMILLARFVPWSVREPEFDVKAPIRSDPLSRRALASRSALGLLVGFIFALLALSLLDALGDPGSGFAFLEAVGRTLRPGTATGWIGLVGITAFAVVAGLFTAAVGMARSSGGRDDLN</sequence>
<feature type="transmembrane region" description="Helical" evidence="6">
    <location>
        <begin position="125"/>
        <end position="150"/>
    </location>
</feature>
<dbReference type="Proteomes" id="UP000648239">
    <property type="component" value="Unassembled WGS sequence"/>
</dbReference>
<feature type="transmembrane region" description="Helical" evidence="6">
    <location>
        <begin position="307"/>
        <end position="327"/>
    </location>
</feature>
<keyword evidence="3 6" id="KW-0812">Transmembrane</keyword>
<feature type="transmembrane region" description="Helical" evidence="6">
    <location>
        <begin position="369"/>
        <end position="387"/>
    </location>
</feature>
<dbReference type="InterPro" id="IPR004752">
    <property type="entry name" value="AmpG_permease/AT-1"/>
</dbReference>
<evidence type="ECO:0000313" key="8">
    <source>
        <dbReference type="Proteomes" id="UP000648239"/>
    </source>
</evidence>
<dbReference type="PANTHER" id="PTHR12778">
    <property type="entry name" value="SOLUTE CARRIER FAMILY 33 ACETYL-COA TRANSPORTER -RELATED"/>
    <property type="match status" value="1"/>
</dbReference>
<feature type="transmembrane region" description="Helical" evidence="6">
    <location>
        <begin position="272"/>
        <end position="295"/>
    </location>
</feature>
<dbReference type="Gene3D" id="1.20.1250.20">
    <property type="entry name" value="MFS general substrate transporter like domains"/>
    <property type="match status" value="2"/>
</dbReference>
<feature type="transmembrane region" description="Helical" evidence="6">
    <location>
        <begin position="63"/>
        <end position="81"/>
    </location>
</feature>
<dbReference type="EMBL" id="JACXWD010000004">
    <property type="protein sequence ID" value="MBD3866989.1"/>
    <property type="molecule type" value="Genomic_DNA"/>
</dbReference>
<organism evidence="7 8">
    <name type="scientific">Candidatus Polarisedimenticola svalbardensis</name>
    <dbReference type="NCBI Taxonomy" id="2886004"/>
    <lineage>
        <taxon>Bacteria</taxon>
        <taxon>Pseudomonadati</taxon>
        <taxon>Acidobacteriota</taxon>
        <taxon>Candidatus Polarisedimenticolia</taxon>
        <taxon>Candidatus Polarisedimenticolales</taxon>
        <taxon>Candidatus Polarisedimenticolaceae</taxon>
        <taxon>Candidatus Polarisedimenticola</taxon>
    </lineage>
</organism>
<feature type="transmembrane region" description="Helical" evidence="6">
    <location>
        <begin position="333"/>
        <end position="357"/>
    </location>
</feature>
<dbReference type="InterPro" id="IPR011701">
    <property type="entry name" value="MFS"/>
</dbReference>
<evidence type="ECO:0000256" key="6">
    <source>
        <dbReference type="SAM" id="Phobius"/>
    </source>
</evidence>
<feature type="transmembrane region" description="Helical" evidence="6">
    <location>
        <begin position="101"/>
        <end position="119"/>
    </location>
</feature>
<feature type="transmembrane region" description="Helical" evidence="6">
    <location>
        <begin position="399"/>
        <end position="422"/>
    </location>
</feature>
<comment type="subcellular location">
    <subcellularLocation>
        <location evidence="1">Membrane</location>
        <topology evidence="1">Multi-pass membrane protein</topology>
    </subcellularLocation>
</comment>
<evidence type="ECO:0000256" key="5">
    <source>
        <dbReference type="ARBA" id="ARBA00023136"/>
    </source>
</evidence>
<evidence type="ECO:0000256" key="1">
    <source>
        <dbReference type="ARBA" id="ARBA00004141"/>
    </source>
</evidence>
<keyword evidence="2" id="KW-0813">Transport</keyword>
<protein>
    <submittedName>
        <fullName evidence="7">MFS transporter</fullName>
    </submittedName>
</protein>
<dbReference type="AlphaFoldDB" id="A0A8J7CDM6"/>